<dbReference type="Gene3D" id="3.40.50.300">
    <property type="entry name" value="P-loop containing nucleotide triphosphate hydrolases"/>
    <property type="match status" value="2"/>
</dbReference>
<dbReference type="EMBL" id="JAXCLA010000001">
    <property type="protein sequence ID" value="MDY0743382.1"/>
    <property type="molecule type" value="Genomic_DNA"/>
</dbReference>
<keyword evidence="2" id="KW-0547">Nucleotide-binding</keyword>
<evidence type="ECO:0000313" key="3">
    <source>
        <dbReference type="Proteomes" id="UP001285263"/>
    </source>
</evidence>
<dbReference type="PANTHER" id="PTHR11070">
    <property type="entry name" value="UVRD / RECB / PCRA DNA HELICASE FAMILY MEMBER"/>
    <property type="match status" value="1"/>
</dbReference>
<dbReference type="Proteomes" id="UP001285263">
    <property type="component" value="Unassembled WGS sequence"/>
</dbReference>
<dbReference type="InterPro" id="IPR027417">
    <property type="entry name" value="P-loop_NTPase"/>
</dbReference>
<gene>
    <name evidence="2" type="ORF">SNE35_02650</name>
</gene>
<dbReference type="GO" id="GO:0005524">
    <property type="term" value="F:ATP binding"/>
    <property type="evidence" value="ECO:0007669"/>
    <property type="project" value="UniProtKB-KW"/>
</dbReference>
<dbReference type="PANTHER" id="PTHR11070:SF2">
    <property type="entry name" value="ATP-DEPENDENT DNA HELICASE SRS2"/>
    <property type="match status" value="1"/>
</dbReference>
<dbReference type="RefSeq" id="WP_320421263.1">
    <property type="nucleotide sequence ID" value="NZ_JAXCLA010000001.1"/>
</dbReference>
<sequence length="708" mass="78867">MIEVIWGSAREKPVASRMLAEALSAHDDAHGYLYIGYPIIGSPTGPMKMDAILVSPQYGLVAFDLVEGTELGDFEARQDDIASMLEVRLKPHAGLKSGRALKFDINVVTYAPAKQILPNTQPPYFLANGDNPLSVIRNFRWEASGDVYKNLVAAIQVVTSIRAGRQKREPTKADSRGAKLKRIEESIANLDQHQSQAVIETVDGVQRIRGLAGSGKTIVLALKVAYLHAQNPDWRIAVTFNTRSLKEQFRRLINNFTIEQTGTEPDWEQIDIINAWGGPGDKERDGVYHKFCRANGIDFLDFSTAKRKFGEQKEFSGACAEAIASVSNPVPLYDLMLIDEAQDLPIEFLRLCYKSLSDPGRLVYAYDELQSLTGASVLPPEELFGNAADGTPIVRLNQDDGGPRQDIILEKCYRNSRPLLATAHALGFGIYRERGLVQIFDQDALWTDVGYVVEDGVLAEGMQVTLARTPDTSPEFLENHSPIDDLIQFKKFDGNTEQTDWLVQAIQADIREQDLRPEDIVVINPNPLTTQREVGPARQKLFAAGINSELAGVSTSADIFTKAGCVTFTGIFRAKGNEAGMIYIMNAQDCASGWDKTATALGRNRLFTAITRSKAWVRILGIGPNMDVLIQEWNKLRANDYKLHFKYPTAAEKAQLRIINKELQGRGRRRRKATRLQRDQLLQAVERGEVDPDQLILELENLKRSGRL</sequence>
<protein>
    <recommendedName>
        <fullName evidence="1">DNA 3'-5' helicase II</fullName>
    </recommendedName>
</protein>
<keyword evidence="3" id="KW-1185">Reference proteome</keyword>
<keyword evidence="2" id="KW-0067">ATP-binding</keyword>
<evidence type="ECO:0000313" key="2">
    <source>
        <dbReference type="EMBL" id="MDY0743382.1"/>
    </source>
</evidence>
<evidence type="ECO:0000256" key="1">
    <source>
        <dbReference type="ARBA" id="ARBA00034923"/>
    </source>
</evidence>
<name>A0ABU5DE10_9BURK</name>
<reference evidence="2 3" key="1">
    <citation type="submission" date="2023-11" db="EMBL/GenBank/DDBJ databases">
        <title>Paucibacter sp. nov., isolated from fresh soil in Korea.</title>
        <authorList>
            <person name="Le N.T.T."/>
        </authorList>
    </citation>
    <scope>NUCLEOTIDE SEQUENCE [LARGE SCALE GENOMIC DNA]</scope>
    <source>
        <strain evidence="2 3">R3-3</strain>
    </source>
</reference>
<organism evidence="2 3">
    <name type="scientific">Roseateles agri</name>
    <dbReference type="NCBI Taxonomy" id="3098619"/>
    <lineage>
        <taxon>Bacteria</taxon>
        <taxon>Pseudomonadati</taxon>
        <taxon>Pseudomonadota</taxon>
        <taxon>Betaproteobacteria</taxon>
        <taxon>Burkholderiales</taxon>
        <taxon>Sphaerotilaceae</taxon>
        <taxon>Roseateles</taxon>
    </lineage>
</organism>
<dbReference type="InterPro" id="IPR000212">
    <property type="entry name" value="DNA_helicase_UvrD/REP"/>
</dbReference>
<dbReference type="SUPFAM" id="SSF52540">
    <property type="entry name" value="P-loop containing nucleoside triphosphate hydrolases"/>
    <property type="match status" value="1"/>
</dbReference>
<proteinExistence type="predicted"/>
<accession>A0ABU5DE10</accession>
<comment type="caution">
    <text evidence="2">The sequence shown here is derived from an EMBL/GenBank/DDBJ whole genome shotgun (WGS) entry which is preliminary data.</text>
</comment>